<evidence type="ECO:0000313" key="3">
    <source>
        <dbReference type="Proteomes" id="UP001180020"/>
    </source>
</evidence>
<dbReference type="Pfam" id="PF03080">
    <property type="entry name" value="Neprosin"/>
    <property type="match status" value="1"/>
</dbReference>
<dbReference type="PANTHER" id="PTHR31589">
    <property type="entry name" value="PROTEIN, PUTATIVE (DUF239)-RELATED-RELATED"/>
    <property type="match status" value="1"/>
</dbReference>
<keyword evidence="3" id="KW-1185">Reference proteome</keyword>
<evidence type="ECO:0000313" key="2">
    <source>
        <dbReference type="EMBL" id="KAK1293286.1"/>
    </source>
</evidence>
<sequence length="147" mass="16408">MAPGMIIKGTSTYNGQQYATKVYVYMDFRTQYWWFAVNTKDEVLGYWPSIIFNNFERASQALFGGYVYDANLVQPPMGSGHMPSEGVNKAAYIRTMKVLPGGGTPKIIEPEMLEVTKIGSDCYGIGTVDYRGPPFEYTFFYGGPGNC</sequence>
<gene>
    <name evidence="2" type="ORF">QJS10_CPB17g02501</name>
</gene>
<feature type="domain" description="Neprosin PEP catalytic" evidence="1">
    <location>
        <begin position="1"/>
        <end position="147"/>
    </location>
</feature>
<accession>A0AAV9CVU0</accession>
<organism evidence="2 3">
    <name type="scientific">Acorus calamus</name>
    <name type="common">Sweet flag</name>
    <dbReference type="NCBI Taxonomy" id="4465"/>
    <lineage>
        <taxon>Eukaryota</taxon>
        <taxon>Viridiplantae</taxon>
        <taxon>Streptophyta</taxon>
        <taxon>Embryophyta</taxon>
        <taxon>Tracheophyta</taxon>
        <taxon>Spermatophyta</taxon>
        <taxon>Magnoliopsida</taxon>
        <taxon>Liliopsida</taxon>
        <taxon>Acoraceae</taxon>
        <taxon>Acorus</taxon>
    </lineage>
</organism>
<dbReference type="Proteomes" id="UP001180020">
    <property type="component" value="Unassembled WGS sequence"/>
</dbReference>
<dbReference type="InterPro" id="IPR004314">
    <property type="entry name" value="Neprosin"/>
</dbReference>
<proteinExistence type="predicted"/>
<dbReference type="AlphaFoldDB" id="A0AAV9CVU0"/>
<dbReference type="EMBL" id="JAUJYO010000017">
    <property type="protein sequence ID" value="KAK1293286.1"/>
    <property type="molecule type" value="Genomic_DNA"/>
</dbReference>
<comment type="caution">
    <text evidence="2">The sequence shown here is derived from an EMBL/GenBank/DDBJ whole genome shotgun (WGS) entry which is preliminary data.</text>
</comment>
<reference evidence="2" key="1">
    <citation type="journal article" date="2023" name="Nat. Commun.">
        <title>Diploid and tetraploid genomes of Acorus and the evolution of monocots.</title>
        <authorList>
            <person name="Ma L."/>
            <person name="Liu K.W."/>
            <person name="Li Z."/>
            <person name="Hsiao Y.Y."/>
            <person name="Qi Y."/>
            <person name="Fu T."/>
            <person name="Tang G.D."/>
            <person name="Zhang D."/>
            <person name="Sun W.H."/>
            <person name="Liu D.K."/>
            <person name="Li Y."/>
            <person name="Chen G.Z."/>
            <person name="Liu X.D."/>
            <person name="Liao X.Y."/>
            <person name="Jiang Y.T."/>
            <person name="Yu X."/>
            <person name="Hao Y."/>
            <person name="Huang J."/>
            <person name="Zhao X.W."/>
            <person name="Ke S."/>
            <person name="Chen Y.Y."/>
            <person name="Wu W.L."/>
            <person name="Hsu J.L."/>
            <person name="Lin Y.F."/>
            <person name="Huang M.D."/>
            <person name="Li C.Y."/>
            <person name="Huang L."/>
            <person name="Wang Z.W."/>
            <person name="Zhao X."/>
            <person name="Zhong W.Y."/>
            <person name="Peng D.H."/>
            <person name="Ahmad S."/>
            <person name="Lan S."/>
            <person name="Zhang J.S."/>
            <person name="Tsai W.C."/>
            <person name="Van de Peer Y."/>
            <person name="Liu Z.J."/>
        </authorList>
    </citation>
    <scope>NUCLEOTIDE SEQUENCE</scope>
    <source>
        <strain evidence="2">CP</strain>
    </source>
</reference>
<dbReference type="PROSITE" id="PS52045">
    <property type="entry name" value="NEPROSIN_PEP_CD"/>
    <property type="match status" value="1"/>
</dbReference>
<dbReference type="PANTHER" id="PTHR31589:SF223">
    <property type="entry name" value="PROTEIN, PUTATIVE (DUF239)-RELATED"/>
    <property type="match status" value="1"/>
</dbReference>
<name>A0AAV9CVU0_ACOCL</name>
<dbReference type="InterPro" id="IPR053168">
    <property type="entry name" value="Glutamic_endopeptidase"/>
</dbReference>
<protein>
    <recommendedName>
        <fullName evidence="1">Neprosin PEP catalytic domain-containing protein</fullName>
    </recommendedName>
</protein>
<reference evidence="2" key="2">
    <citation type="submission" date="2023-06" db="EMBL/GenBank/DDBJ databases">
        <authorList>
            <person name="Ma L."/>
            <person name="Liu K.-W."/>
            <person name="Li Z."/>
            <person name="Hsiao Y.-Y."/>
            <person name="Qi Y."/>
            <person name="Fu T."/>
            <person name="Tang G."/>
            <person name="Zhang D."/>
            <person name="Sun W.-H."/>
            <person name="Liu D.-K."/>
            <person name="Li Y."/>
            <person name="Chen G.-Z."/>
            <person name="Liu X.-D."/>
            <person name="Liao X.-Y."/>
            <person name="Jiang Y.-T."/>
            <person name="Yu X."/>
            <person name="Hao Y."/>
            <person name="Huang J."/>
            <person name="Zhao X.-W."/>
            <person name="Ke S."/>
            <person name="Chen Y.-Y."/>
            <person name="Wu W.-L."/>
            <person name="Hsu J.-L."/>
            <person name="Lin Y.-F."/>
            <person name="Huang M.-D."/>
            <person name="Li C.-Y."/>
            <person name="Huang L."/>
            <person name="Wang Z.-W."/>
            <person name="Zhao X."/>
            <person name="Zhong W.-Y."/>
            <person name="Peng D.-H."/>
            <person name="Ahmad S."/>
            <person name="Lan S."/>
            <person name="Zhang J.-S."/>
            <person name="Tsai W.-C."/>
            <person name="Van De Peer Y."/>
            <person name="Liu Z.-J."/>
        </authorList>
    </citation>
    <scope>NUCLEOTIDE SEQUENCE</scope>
    <source>
        <strain evidence="2">CP</strain>
        <tissue evidence="2">Leaves</tissue>
    </source>
</reference>
<evidence type="ECO:0000259" key="1">
    <source>
        <dbReference type="PROSITE" id="PS52045"/>
    </source>
</evidence>